<protein>
    <submittedName>
        <fullName evidence="2">Uncharacterized protein</fullName>
    </submittedName>
</protein>
<dbReference type="STRING" id="1314783.A0A165PWF2"/>
<feature type="signal peptide" evidence="1">
    <location>
        <begin position="1"/>
        <end position="19"/>
    </location>
</feature>
<feature type="chain" id="PRO_5007864521" evidence="1">
    <location>
        <begin position="20"/>
        <end position="144"/>
    </location>
</feature>
<keyword evidence="3" id="KW-1185">Reference proteome</keyword>
<name>A0A165PWF2_9APHY</name>
<evidence type="ECO:0000313" key="2">
    <source>
        <dbReference type="EMBL" id="KZT68704.1"/>
    </source>
</evidence>
<gene>
    <name evidence="2" type="ORF">DAEQUDRAFT_766112</name>
</gene>
<keyword evidence="1" id="KW-0732">Signal</keyword>
<dbReference type="AlphaFoldDB" id="A0A165PWF2"/>
<dbReference type="OrthoDB" id="2803048at2759"/>
<sequence>MRTAAVVFVLFAFSGVASAAKGAGKFKKVVGAAKAGSKKIDVKKVSHHVGLLAGAAEKVGNAVSAFRSRRSYDDDLYARYYGDDLYARDFGEDMYARELEGDLYAREGDGAHWARDDLEDLFARAASEEGDYLVARGIVYDDLD</sequence>
<organism evidence="2 3">
    <name type="scientific">Daedalea quercina L-15889</name>
    <dbReference type="NCBI Taxonomy" id="1314783"/>
    <lineage>
        <taxon>Eukaryota</taxon>
        <taxon>Fungi</taxon>
        <taxon>Dikarya</taxon>
        <taxon>Basidiomycota</taxon>
        <taxon>Agaricomycotina</taxon>
        <taxon>Agaricomycetes</taxon>
        <taxon>Polyporales</taxon>
        <taxon>Fomitopsis</taxon>
    </lineage>
</organism>
<dbReference type="EMBL" id="KV429064">
    <property type="protein sequence ID" value="KZT68704.1"/>
    <property type="molecule type" value="Genomic_DNA"/>
</dbReference>
<accession>A0A165PWF2</accession>
<evidence type="ECO:0000256" key="1">
    <source>
        <dbReference type="SAM" id="SignalP"/>
    </source>
</evidence>
<dbReference type="Proteomes" id="UP000076727">
    <property type="component" value="Unassembled WGS sequence"/>
</dbReference>
<evidence type="ECO:0000313" key="3">
    <source>
        <dbReference type="Proteomes" id="UP000076727"/>
    </source>
</evidence>
<reference evidence="2 3" key="1">
    <citation type="journal article" date="2016" name="Mol. Biol. Evol.">
        <title>Comparative Genomics of Early-Diverging Mushroom-Forming Fungi Provides Insights into the Origins of Lignocellulose Decay Capabilities.</title>
        <authorList>
            <person name="Nagy L.G."/>
            <person name="Riley R."/>
            <person name="Tritt A."/>
            <person name="Adam C."/>
            <person name="Daum C."/>
            <person name="Floudas D."/>
            <person name="Sun H."/>
            <person name="Yadav J.S."/>
            <person name="Pangilinan J."/>
            <person name="Larsson K.H."/>
            <person name="Matsuura K."/>
            <person name="Barry K."/>
            <person name="Labutti K."/>
            <person name="Kuo R."/>
            <person name="Ohm R.A."/>
            <person name="Bhattacharya S.S."/>
            <person name="Shirouzu T."/>
            <person name="Yoshinaga Y."/>
            <person name="Martin F.M."/>
            <person name="Grigoriev I.V."/>
            <person name="Hibbett D.S."/>
        </authorList>
    </citation>
    <scope>NUCLEOTIDE SEQUENCE [LARGE SCALE GENOMIC DNA]</scope>
    <source>
        <strain evidence="2 3">L-15889</strain>
    </source>
</reference>
<proteinExistence type="predicted"/>